<keyword evidence="2" id="KW-1185">Reference proteome</keyword>
<evidence type="ECO:0000313" key="1">
    <source>
        <dbReference type="EMBL" id="TFY78607.1"/>
    </source>
</evidence>
<accession>A0A4Y9ZX23</accession>
<name>A0A4Y9ZX23_9AGAM</name>
<evidence type="ECO:0000313" key="2">
    <source>
        <dbReference type="Proteomes" id="UP000298061"/>
    </source>
</evidence>
<proteinExistence type="predicted"/>
<dbReference type="Proteomes" id="UP000298061">
    <property type="component" value="Unassembled WGS sequence"/>
</dbReference>
<gene>
    <name evidence="1" type="ORF">EWM64_g5408</name>
</gene>
<organism evidence="1 2">
    <name type="scientific">Hericium alpestre</name>
    <dbReference type="NCBI Taxonomy" id="135208"/>
    <lineage>
        <taxon>Eukaryota</taxon>
        <taxon>Fungi</taxon>
        <taxon>Dikarya</taxon>
        <taxon>Basidiomycota</taxon>
        <taxon>Agaricomycotina</taxon>
        <taxon>Agaricomycetes</taxon>
        <taxon>Russulales</taxon>
        <taxon>Hericiaceae</taxon>
        <taxon>Hericium</taxon>
    </lineage>
</organism>
<sequence length="319" mass="35549">MKEKGVGQIYFLPIGEQGGEELSSHRAPDVIGLQIYRQNGLLIQTQADGMPLMIDPQYRTRETDDMLRGAKPHLFHFLDEQFPQHRCPDLDSPGPLLLSQHHWEILVKSYKQLQIQKPVAPAEPGLPPQEPTGRDLLAARFPKVGNGSKWHEQMIFLATRETFEPHEFQDWMREKASEHASHPDTVMKSIAEAEESVETEPETELEHGLKASHSDNGFTYLDFNTDMFSGLTSDSTASAMTSALTTDSFPLVEDGLDQFGTQHGWDQVGSNMFFDLPAPIPQEIGNNTGGSTLPCLTSSLQNLFEDILKNMPSDSGFGL</sequence>
<comment type="caution">
    <text evidence="1">The sequence shown here is derived from an EMBL/GenBank/DDBJ whole genome shotgun (WGS) entry which is preliminary data.</text>
</comment>
<dbReference type="EMBL" id="SFCI01000648">
    <property type="protein sequence ID" value="TFY78607.1"/>
    <property type="molecule type" value="Genomic_DNA"/>
</dbReference>
<reference evidence="1 2" key="1">
    <citation type="submission" date="2019-02" db="EMBL/GenBank/DDBJ databases">
        <title>Genome sequencing of the rare red list fungi Hericium alpestre (H. flagellum).</title>
        <authorList>
            <person name="Buettner E."/>
            <person name="Kellner H."/>
        </authorList>
    </citation>
    <scope>NUCLEOTIDE SEQUENCE [LARGE SCALE GENOMIC DNA]</scope>
    <source>
        <strain evidence="1 2">DSM 108284</strain>
    </source>
</reference>
<dbReference type="AlphaFoldDB" id="A0A4Y9ZX23"/>
<protein>
    <submittedName>
        <fullName evidence="1">Uncharacterized protein</fullName>
    </submittedName>
</protein>